<dbReference type="InterPro" id="IPR029061">
    <property type="entry name" value="THDP-binding"/>
</dbReference>
<gene>
    <name evidence="10" type="ORF">ACFFH7_11580</name>
</gene>
<dbReference type="Gene3D" id="3.40.920.10">
    <property type="entry name" value="Pyruvate-ferredoxin oxidoreductase, PFOR, domain III"/>
    <property type="match status" value="1"/>
</dbReference>
<evidence type="ECO:0000313" key="11">
    <source>
        <dbReference type="Proteomes" id="UP001589810"/>
    </source>
</evidence>
<dbReference type="SUPFAM" id="SSF52518">
    <property type="entry name" value="Thiamin diphosphate-binding fold (THDP-binding)"/>
    <property type="match status" value="2"/>
</dbReference>
<protein>
    <submittedName>
        <fullName evidence="10">Indolepyruvate ferredoxin oxidoreductase family protein</fullName>
    </submittedName>
</protein>
<accession>A0ABV6MP93</accession>
<name>A0ABV6MP93_9PSEU</name>
<feature type="domain" description="DUF6537" evidence="9">
    <location>
        <begin position="932"/>
        <end position="1105"/>
    </location>
</feature>
<dbReference type="PANTHER" id="PTHR48084:SF3">
    <property type="entry name" value="SUBUNIT OF PYRUVATE:FLAVODOXIN OXIDOREDUCTASE"/>
    <property type="match status" value="1"/>
</dbReference>
<dbReference type="Proteomes" id="UP001589810">
    <property type="component" value="Unassembled WGS sequence"/>
</dbReference>
<dbReference type="SUPFAM" id="SSF53323">
    <property type="entry name" value="Pyruvate-ferredoxin oxidoreductase, PFOR, domain III"/>
    <property type="match status" value="1"/>
</dbReference>
<dbReference type="InterPro" id="IPR009014">
    <property type="entry name" value="Transketo_C/PFOR_II"/>
</dbReference>
<proteinExistence type="predicted"/>
<evidence type="ECO:0000256" key="5">
    <source>
        <dbReference type="ARBA" id="ARBA00023004"/>
    </source>
</evidence>
<organism evidence="10 11">
    <name type="scientific">Kutzneria chonburiensis</name>
    <dbReference type="NCBI Taxonomy" id="1483604"/>
    <lineage>
        <taxon>Bacteria</taxon>
        <taxon>Bacillati</taxon>
        <taxon>Actinomycetota</taxon>
        <taxon>Actinomycetes</taxon>
        <taxon>Pseudonocardiales</taxon>
        <taxon>Pseudonocardiaceae</taxon>
        <taxon>Kutzneria</taxon>
    </lineage>
</organism>
<comment type="caution">
    <text evidence="10">The sequence shown here is derived from an EMBL/GenBank/DDBJ whole genome shotgun (WGS) entry which is preliminary data.</text>
</comment>
<evidence type="ECO:0000256" key="6">
    <source>
        <dbReference type="ARBA" id="ARBA00023014"/>
    </source>
</evidence>
<evidence type="ECO:0000256" key="3">
    <source>
        <dbReference type="ARBA" id="ARBA00022982"/>
    </source>
</evidence>
<dbReference type="Gene3D" id="3.40.50.970">
    <property type="match status" value="1"/>
</dbReference>
<dbReference type="Pfam" id="PF02775">
    <property type="entry name" value="TPP_enzyme_C"/>
    <property type="match status" value="1"/>
</dbReference>
<keyword evidence="6" id="KW-0411">Iron-sulfur</keyword>
<dbReference type="SUPFAM" id="SSF52922">
    <property type="entry name" value="TK C-terminal domain-like"/>
    <property type="match status" value="1"/>
</dbReference>
<feature type="domain" description="Pyruvate/ketoisovalerate oxidoreductase catalytic" evidence="7">
    <location>
        <begin position="691"/>
        <end position="878"/>
    </location>
</feature>
<keyword evidence="1" id="KW-0813">Transport</keyword>
<dbReference type="InterPro" id="IPR046667">
    <property type="entry name" value="DUF6537"/>
</dbReference>
<dbReference type="InterPro" id="IPR002869">
    <property type="entry name" value="Pyrv_flavodox_OxRed_cen"/>
</dbReference>
<dbReference type="RefSeq" id="WP_273943074.1">
    <property type="nucleotide sequence ID" value="NZ_CP097263.1"/>
</dbReference>
<evidence type="ECO:0000256" key="4">
    <source>
        <dbReference type="ARBA" id="ARBA00023002"/>
    </source>
</evidence>
<dbReference type="NCBIfam" id="NF009589">
    <property type="entry name" value="PRK13030.1"/>
    <property type="match status" value="1"/>
</dbReference>
<evidence type="ECO:0000256" key="2">
    <source>
        <dbReference type="ARBA" id="ARBA00022485"/>
    </source>
</evidence>
<evidence type="ECO:0000259" key="8">
    <source>
        <dbReference type="Pfam" id="PF02775"/>
    </source>
</evidence>
<dbReference type="NCBIfam" id="NF009588">
    <property type="entry name" value="PRK13029.1"/>
    <property type="match status" value="1"/>
</dbReference>
<keyword evidence="11" id="KW-1185">Reference proteome</keyword>
<dbReference type="InterPro" id="IPR002880">
    <property type="entry name" value="Pyrv_Fd/Flavodoxin_OxRdtase_N"/>
</dbReference>
<dbReference type="InterPro" id="IPR051457">
    <property type="entry name" value="2-oxoacid:Fd_oxidoreductase"/>
</dbReference>
<dbReference type="EMBL" id="JBHLUD010000003">
    <property type="protein sequence ID" value="MFC0542125.1"/>
    <property type="molecule type" value="Genomic_DNA"/>
</dbReference>
<keyword evidence="3" id="KW-0249">Electron transport</keyword>
<evidence type="ECO:0000313" key="10">
    <source>
        <dbReference type="EMBL" id="MFC0542125.1"/>
    </source>
</evidence>
<dbReference type="InterPro" id="IPR019752">
    <property type="entry name" value="Pyrv/ketoisovalerate_OxRed_cat"/>
</dbReference>
<evidence type="ECO:0000256" key="1">
    <source>
        <dbReference type="ARBA" id="ARBA00022448"/>
    </source>
</evidence>
<dbReference type="CDD" id="cd07034">
    <property type="entry name" value="TPP_PYR_PFOR_IOR-alpha_like"/>
    <property type="match status" value="1"/>
</dbReference>
<dbReference type="Pfam" id="PF01558">
    <property type="entry name" value="POR"/>
    <property type="match status" value="1"/>
</dbReference>
<keyword evidence="2" id="KW-0004">4Fe-4S</keyword>
<keyword evidence="4" id="KW-0560">Oxidoreductase</keyword>
<reference evidence="10 11" key="1">
    <citation type="submission" date="2024-09" db="EMBL/GenBank/DDBJ databases">
        <authorList>
            <person name="Sun Q."/>
            <person name="Mori K."/>
        </authorList>
    </citation>
    <scope>NUCLEOTIDE SEQUENCE [LARGE SCALE GENOMIC DNA]</scope>
    <source>
        <strain evidence="10 11">TBRC 1432</strain>
    </source>
</reference>
<dbReference type="PANTHER" id="PTHR48084">
    <property type="entry name" value="2-OXOGLUTARATE OXIDOREDUCTASE SUBUNIT KORB-RELATED"/>
    <property type="match status" value="1"/>
</dbReference>
<keyword evidence="5" id="KW-0408">Iron</keyword>
<evidence type="ECO:0000259" key="7">
    <source>
        <dbReference type="Pfam" id="PF01558"/>
    </source>
</evidence>
<keyword evidence="2" id="KW-0479">Metal-binding</keyword>
<dbReference type="Gene3D" id="3.40.50.920">
    <property type="match status" value="1"/>
</dbReference>
<dbReference type="Pfam" id="PF20169">
    <property type="entry name" value="DUF6537"/>
    <property type="match status" value="1"/>
</dbReference>
<sequence>MSDRQLLNGVHALARLLVDQSEADRARGWRTAGLVSGYRGSPLAGLDQLLQKQEKLLTEHDIRFVPGVNEELAATVVYGSQLSTQLPDPSFDGVFGLWYGKAPGVDRSSDAFKHANWMGTTPRGGVLAVAGDDPAAKSSTLPSNSAMALAESMMPVLAPASVADVLRLGRLGIEMSRYAGTWVGLTILTSIADATEVVDVASPVDVTIPEFSWRGRPWQPTHRPGVDIPAAIEMEPEVLDGRLMAATAFARANGINTIEGATDGAKIGFIGVGRSYVELREALHRLGIDEQIHRVRMLRLGLVHPLDQETVREFAEDLDEIVVVEDKRAFVEPMVRDALYDLPTRPRVRGKDIIPVNGELDADRIALSLTKPLTERFGADAVHPLPRKRPLLTLTAVSRTPFFCSGCPHNRSTVVPEGSLASAGIGCHAMTTFMDRSLGMTQMGGEGATWVGAAPFSGTGHMFQNLGDGTFFHSGSLAVRQAVSAGTDITFKLLYNSAVAMTGGQDAEGAIDPIGVTHLLHAEGVAKIVVVTDNPRKYRRGTPWASGVTVRHRDDLDDVQRELRTVKGTTVLLYDQACAAETRRKRKRGKISEPPQRVFINEAVCEGCGDCGAKSNCLSVEPVDTDFGRKTRIDQTSCNKDFSCLLGDCPSFMTVIPGSAKAKVAMPTLSGDLAEPAHKPGQANVVLVGVGGTGVVTANQVLANAALLDGMDARAMDQTGLSQKAGAVVSHLRIGPEHRERPGLVGLGAADTYLAFDALAATSASNLDRCAPDRTVAVVSTSQTPTGETVTDPSKILPASSTLLGTIADRTVGGRMVTVDALGLAAKLFGSTTAANFLVIGAAYQSGLLPMSAASIEAAIEQNGVGVATTIQAFRAGRRLVLDPTWPSTEDTAKDELPRTDLPRTDLLRAEPFLATARVILAEAGIESATALTRTADLIGYQDTRYARRYVDVLTGVESEAVREVVARQLYKLMAYKDEYEVARLHLDPAVRQQFGPDAKVKVMLHPPLLRALGMRRKLALGRTAGPAFRVLRSMRRLRGHWLDLFGHTALRRLERDLITEYVAVVSQLNSAPPELALRIAALPDLVRGYEEIKVESVRKYRAELTDLVAELGKQAQAVR</sequence>
<feature type="domain" description="Thiamine pyrophosphate enzyme TPP-binding" evidence="8">
    <location>
        <begin position="424"/>
        <end position="507"/>
    </location>
</feature>
<dbReference type="InterPro" id="IPR011766">
    <property type="entry name" value="TPP_enzyme_TPP-bd"/>
</dbReference>
<evidence type="ECO:0000259" key="9">
    <source>
        <dbReference type="Pfam" id="PF20169"/>
    </source>
</evidence>